<sequence length="182" mass="18845">MRLTDRLLAELGDPGLEQIGGMLATDAGRARDAIAAASGMIVGGMARDAEHPDGAEALRAALDEHTDADPFNGDVASLARDGQNILAHVLGGQGTETVAYGLARLSGLDPGAVMRLLALLAPMVMSLLAIRAGELDMTTEEMAAELARERATLPDELAALLADAFGDLPEPHTTRGARGPAW</sequence>
<dbReference type="RefSeq" id="WP_187281024.1">
    <property type="nucleotide sequence ID" value="NZ_BAABFD010000031.1"/>
</dbReference>
<comment type="caution">
    <text evidence="1">The sequence shown here is derived from an EMBL/GenBank/DDBJ whole genome shotgun (WGS) entry which is preliminary data.</text>
</comment>
<dbReference type="InterPro" id="IPR009282">
    <property type="entry name" value="DUF937"/>
</dbReference>
<proteinExistence type="predicted"/>
<dbReference type="Proteomes" id="UP001212498">
    <property type="component" value="Unassembled WGS sequence"/>
</dbReference>
<organism evidence="1 2">
    <name type="scientific">Nonomuraea ferruginea</name>
    <dbReference type="NCBI Taxonomy" id="46174"/>
    <lineage>
        <taxon>Bacteria</taxon>
        <taxon>Bacillati</taxon>
        <taxon>Actinomycetota</taxon>
        <taxon>Actinomycetes</taxon>
        <taxon>Streptosporangiales</taxon>
        <taxon>Streptosporangiaceae</taxon>
        <taxon>Nonomuraea</taxon>
    </lineage>
</organism>
<evidence type="ECO:0000313" key="1">
    <source>
        <dbReference type="EMBL" id="MDA0642610.1"/>
    </source>
</evidence>
<dbReference type="Pfam" id="PF06078">
    <property type="entry name" value="DUF937"/>
    <property type="match status" value="1"/>
</dbReference>
<keyword evidence="2" id="KW-1185">Reference proteome</keyword>
<accession>A0ABT4SZS7</accession>
<protein>
    <submittedName>
        <fullName evidence="1">DUF937 domain-containing protein</fullName>
    </submittedName>
</protein>
<evidence type="ECO:0000313" key="2">
    <source>
        <dbReference type="Proteomes" id="UP001212498"/>
    </source>
</evidence>
<dbReference type="EMBL" id="JAPNUD010000046">
    <property type="protein sequence ID" value="MDA0642610.1"/>
    <property type="molecule type" value="Genomic_DNA"/>
</dbReference>
<reference evidence="1 2" key="1">
    <citation type="submission" date="2022-11" db="EMBL/GenBank/DDBJ databases">
        <title>Nonomuraea corallina sp. nov., a new species of the genus Nonomuraea isolated from sea side sediment in Thai sea.</title>
        <authorList>
            <person name="Ngamcharungchit C."/>
            <person name="Matsumoto A."/>
            <person name="Suriyachadkun C."/>
            <person name="Panbangred W."/>
            <person name="Inahashi Y."/>
            <person name="Intra B."/>
        </authorList>
    </citation>
    <scope>NUCLEOTIDE SEQUENCE [LARGE SCALE GENOMIC DNA]</scope>
    <source>
        <strain evidence="1 2">DSM 43553</strain>
    </source>
</reference>
<name>A0ABT4SZS7_9ACTN</name>
<gene>
    <name evidence="1" type="ORF">OUY24_18435</name>
</gene>